<feature type="transmembrane region" description="Helical" evidence="2">
    <location>
        <begin position="275"/>
        <end position="294"/>
    </location>
</feature>
<name>A0A5C6SBL3_FUSOC</name>
<feature type="transmembrane region" description="Helical" evidence="2">
    <location>
        <begin position="34"/>
        <end position="53"/>
    </location>
</feature>
<proteinExistence type="predicted"/>
<organism evidence="3 4">
    <name type="scientific">Fusarium oxysporum f. sp. cubense</name>
    <dbReference type="NCBI Taxonomy" id="61366"/>
    <lineage>
        <taxon>Eukaryota</taxon>
        <taxon>Fungi</taxon>
        <taxon>Dikarya</taxon>
        <taxon>Ascomycota</taxon>
        <taxon>Pezizomycotina</taxon>
        <taxon>Sordariomycetes</taxon>
        <taxon>Hypocreomycetidae</taxon>
        <taxon>Hypocreales</taxon>
        <taxon>Nectriaceae</taxon>
        <taxon>Fusarium</taxon>
        <taxon>Fusarium oxysporum species complex</taxon>
    </lineage>
</organism>
<dbReference type="EMBL" id="VMNF01000015">
    <property type="protein sequence ID" value="TXB95875.1"/>
    <property type="molecule type" value="Genomic_DNA"/>
</dbReference>
<keyword evidence="2" id="KW-0812">Transmembrane</keyword>
<evidence type="ECO:0000313" key="3">
    <source>
        <dbReference type="EMBL" id="TXB95875.1"/>
    </source>
</evidence>
<accession>A0A5C6SBL3</accession>
<keyword evidence="2" id="KW-1133">Transmembrane helix</keyword>
<feature type="region of interest" description="Disordered" evidence="1">
    <location>
        <begin position="235"/>
        <end position="270"/>
    </location>
</feature>
<dbReference type="Proteomes" id="UP000321331">
    <property type="component" value="Unassembled WGS sequence"/>
</dbReference>
<dbReference type="AlphaFoldDB" id="A0A5C6SBL3"/>
<protein>
    <submittedName>
        <fullName evidence="3">Uncharacterized protein</fullName>
    </submittedName>
</protein>
<reference evidence="3 4" key="1">
    <citation type="submission" date="2019-07" db="EMBL/GenBank/DDBJ databases">
        <title>The First High-Quality Draft Genome Sequence of the Causal Agent of the Current Panama Disease Epidemic.</title>
        <authorList>
            <person name="Warmington R.J."/>
            <person name="Kay W."/>
            <person name="Jeffries A."/>
            <person name="Bebber D."/>
            <person name="Moore K."/>
            <person name="Studholme D.J."/>
        </authorList>
    </citation>
    <scope>NUCLEOTIDE SEQUENCE [LARGE SCALE GENOMIC DNA]</scope>
    <source>
        <strain evidence="3 4">TR4</strain>
    </source>
</reference>
<evidence type="ECO:0000313" key="4">
    <source>
        <dbReference type="Proteomes" id="UP000321331"/>
    </source>
</evidence>
<sequence length="391" mass="43673">MPQSLMSYQFGQSLRTGVFSSPHLFAANLHINPAWFRSILVFIATLTTLRHIFTTLKFSHLPRSLKIIMVSTRVPDEGYVSSSMSRERIAQRILEDIEGQRRGKDRAIIVVLGAKDIDDLNKRLKELEPKPEKDKSPVILIGSMLLQKVILVVTEQSQIRNLTIMADETISQLSFQVPASNVQTLKIRRCGHSKNDQDKLLVDGSSEFHNRRLDEWKTVSHHGLKLHIGRDVRIHRNDEPPCKPSKAPDDNPEDPSDPVSSDKAGERDADDDSWGYIKTIISVALGTCAFFIAASTEVSGQATVCAFDCDFKKWIFKGLFATAKGAGTLSFPWCVFIGLAVGVAAYCVLSTNWFPSLKSTSISWTSSLRKWWDNTAEDGTPHGSILSRLFN</sequence>
<comment type="caution">
    <text evidence="3">The sequence shown here is derived from an EMBL/GenBank/DDBJ whole genome shotgun (WGS) entry which is preliminary data.</text>
</comment>
<evidence type="ECO:0000256" key="1">
    <source>
        <dbReference type="SAM" id="MobiDB-lite"/>
    </source>
</evidence>
<gene>
    <name evidence="3" type="ORF">FocTR4_00016314</name>
</gene>
<evidence type="ECO:0000256" key="2">
    <source>
        <dbReference type="SAM" id="Phobius"/>
    </source>
</evidence>
<feature type="transmembrane region" description="Helical" evidence="2">
    <location>
        <begin position="330"/>
        <end position="349"/>
    </location>
</feature>
<feature type="compositionally biased region" description="Basic and acidic residues" evidence="1">
    <location>
        <begin position="235"/>
        <end position="249"/>
    </location>
</feature>
<keyword evidence="2" id="KW-0472">Membrane</keyword>